<dbReference type="Proteomes" id="UP001187192">
    <property type="component" value="Unassembled WGS sequence"/>
</dbReference>
<accession>A0AA87ZS24</accession>
<protein>
    <submittedName>
        <fullName evidence="1">Uncharacterized protein</fullName>
    </submittedName>
</protein>
<sequence>MWKSSSKCHRLNVESDAANVVKAVNERQTIGKDGKVRGEIIRLLSQVSGGICNHVSREANHVTRQPAF</sequence>
<dbReference type="AlphaFoldDB" id="A0AA87ZS24"/>
<evidence type="ECO:0000313" key="2">
    <source>
        <dbReference type="Proteomes" id="UP001187192"/>
    </source>
</evidence>
<keyword evidence="2" id="KW-1185">Reference proteome</keyword>
<reference evidence="1" key="1">
    <citation type="submission" date="2023-07" db="EMBL/GenBank/DDBJ databases">
        <title>draft genome sequence of fig (Ficus carica).</title>
        <authorList>
            <person name="Takahashi T."/>
            <person name="Nishimura K."/>
        </authorList>
    </citation>
    <scope>NUCLEOTIDE SEQUENCE</scope>
</reference>
<dbReference type="EMBL" id="BTGU01000008">
    <property type="protein sequence ID" value="GMN38659.1"/>
    <property type="molecule type" value="Genomic_DNA"/>
</dbReference>
<name>A0AA87ZS24_FICCA</name>
<evidence type="ECO:0000313" key="1">
    <source>
        <dbReference type="EMBL" id="GMN38659.1"/>
    </source>
</evidence>
<dbReference type="Gramene" id="FCD_00021416-RA">
    <property type="protein sequence ID" value="FCD_00021416-RA:cds"/>
    <property type="gene ID" value="FCD_00021416"/>
</dbReference>
<organism evidence="1 2">
    <name type="scientific">Ficus carica</name>
    <name type="common">Common fig</name>
    <dbReference type="NCBI Taxonomy" id="3494"/>
    <lineage>
        <taxon>Eukaryota</taxon>
        <taxon>Viridiplantae</taxon>
        <taxon>Streptophyta</taxon>
        <taxon>Embryophyta</taxon>
        <taxon>Tracheophyta</taxon>
        <taxon>Spermatophyta</taxon>
        <taxon>Magnoliopsida</taxon>
        <taxon>eudicotyledons</taxon>
        <taxon>Gunneridae</taxon>
        <taxon>Pentapetalae</taxon>
        <taxon>rosids</taxon>
        <taxon>fabids</taxon>
        <taxon>Rosales</taxon>
        <taxon>Moraceae</taxon>
        <taxon>Ficeae</taxon>
        <taxon>Ficus</taxon>
    </lineage>
</organism>
<proteinExistence type="predicted"/>
<gene>
    <name evidence="1" type="ORF">TIFTF001_007895</name>
</gene>
<comment type="caution">
    <text evidence="1">The sequence shown here is derived from an EMBL/GenBank/DDBJ whole genome shotgun (WGS) entry which is preliminary data.</text>
</comment>